<dbReference type="Pfam" id="PF02996">
    <property type="entry name" value="Prefoldin"/>
    <property type="match status" value="1"/>
</dbReference>
<dbReference type="GO" id="GO:0003682">
    <property type="term" value="F:chromatin binding"/>
    <property type="evidence" value="ECO:0007669"/>
    <property type="project" value="TreeGrafter"/>
</dbReference>
<dbReference type="GO" id="GO:0003714">
    <property type="term" value="F:transcription corepressor activity"/>
    <property type="evidence" value="ECO:0007669"/>
    <property type="project" value="TreeGrafter"/>
</dbReference>
<evidence type="ECO:0000256" key="4">
    <source>
        <dbReference type="SAM" id="MobiDB-lite"/>
    </source>
</evidence>
<dbReference type="InterPro" id="IPR004127">
    <property type="entry name" value="Prefoldin_subunit_alpha"/>
</dbReference>
<feature type="compositionally biased region" description="Acidic residues" evidence="4">
    <location>
        <begin position="246"/>
        <end position="262"/>
    </location>
</feature>
<dbReference type="AlphaFoldDB" id="A0A1Q3F4U1"/>
<dbReference type="SUPFAM" id="SSF46579">
    <property type="entry name" value="Prefoldin"/>
    <property type="match status" value="1"/>
</dbReference>
<feature type="region of interest" description="Disordered" evidence="4">
    <location>
        <begin position="459"/>
        <end position="488"/>
    </location>
</feature>
<keyword evidence="2" id="KW-0539">Nucleus</keyword>
<dbReference type="GO" id="GO:0005634">
    <property type="term" value="C:nucleus"/>
    <property type="evidence" value="ECO:0007669"/>
    <property type="project" value="UniProtKB-SubCell"/>
</dbReference>
<feature type="compositionally biased region" description="Polar residues" evidence="4">
    <location>
        <begin position="232"/>
        <end position="241"/>
    </location>
</feature>
<dbReference type="GO" id="GO:0019212">
    <property type="term" value="F:phosphatase inhibitor activity"/>
    <property type="evidence" value="ECO:0007669"/>
    <property type="project" value="TreeGrafter"/>
</dbReference>
<sequence>MDLYNKVYTEALLKNTAETARWKQYEQEHQEVKSNLDLYRKQLKVDILIPIGSKAFLPGHLYHTGEVMASHGSGYFSDCSVDQAKMIVDHRLKTAHEMLQKYDRERELFTDKIEVPFVEEAFGGQEIVEEYDDQREQIWREEHRKRIKELKKREALQRQQNKQDGTDREIIEHLEELELMEELEEEISGLNVPVETDDQLRKLMSGEIKLNEKKRIAHDRTSAVGKDRETQHQPCTPVNNASHDDEQCEIETTDEDDDDDDGGSSASEDNVSPAFLKLLQVTKSMNKRDKIATFKRELKEIQFKLKQSAITIEEKVDLYDLSYELEEALDFLQPSWDESSENGSKKKKVIKFANDVSVKIIDDEETNTKSNKTLELKIKHSNECTNHSTPTDENNEIQSPVDIYRLFELCASKELVATPKLETKSILKKRNTPLPEIPHESTTQKRSNIVTDIIGDIVEHKDTNHAPNGNKQDLTEPKKVSRFKQLRK</sequence>
<dbReference type="Gene3D" id="1.10.287.370">
    <property type="match status" value="1"/>
</dbReference>
<dbReference type="PANTHER" id="PTHR15111:SF0">
    <property type="entry name" value="UNCONVENTIONAL PREFOLDIN RPB5 INTERACTOR 1"/>
    <property type="match status" value="1"/>
</dbReference>
<dbReference type="EMBL" id="GFDL01012471">
    <property type="protein sequence ID" value="JAV22574.1"/>
    <property type="molecule type" value="Transcribed_RNA"/>
</dbReference>
<evidence type="ECO:0000313" key="5">
    <source>
        <dbReference type="EMBL" id="JAV22574.1"/>
    </source>
</evidence>
<proteinExistence type="inferred from homology"/>
<reference evidence="5" key="1">
    <citation type="submission" date="2017-01" db="EMBL/GenBank/DDBJ databases">
        <title>A deep insight into the sialotranscriptome of adult male and female Cluex tarsalis mosquitoes.</title>
        <authorList>
            <person name="Ribeiro J.M."/>
            <person name="Moreira F."/>
            <person name="Bernard K.A."/>
            <person name="Calvo E."/>
        </authorList>
    </citation>
    <scope>NUCLEOTIDE SEQUENCE</scope>
    <source>
        <strain evidence="5">Kern County</strain>
        <tissue evidence="5">Salivary glands</tissue>
    </source>
</reference>
<dbReference type="InterPro" id="IPR009053">
    <property type="entry name" value="Prefoldin"/>
</dbReference>
<dbReference type="InterPro" id="IPR052255">
    <property type="entry name" value="RNA_pol_II_subunit5-mediator"/>
</dbReference>
<comment type="subcellular location">
    <subcellularLocation>
        <location evidence="1">Nucleus</location>
    </subcellularLocation>
</comment>
<dbReference type="PANTHER" id="PTHR15111">
    <property type="entry name" value="RNA POLYMERASE II SUBUNIT 5-MEDIATING PROTEIN NNX3"/>
    <property type="match status" value="1"/>
</dbReference>
<protein>
    <submittedName>
        <fullName evidence="5">Uncharacterized protein</fullName>
    </submittedName>
</protein>
<comment type="similarity">
    <text evidence="3">Belongs to the RNA polymerase II subunit 5-mediating protein family.</text>
</comment>
<organism evidence="5">
    <name type="scientific">Culex tarsalis</name>
    <name type="common">Encephalitis mosquito</name>
    <dbReference type="NCBI Taxonomy" id="7177"/>
    <lineage>
        <taxon>Eukaryota</taxon>
        <taxon>Metazoa</taxon>
        <taxon>Ecdysozoa</taxon>
        <taxon>Arthropoda</taxon>
        <taxon>Hexapoda</taxon>
        <taxon>Insecta</taxon>
        <taxon>Pterygota</taxon>
        <taxon>Neoptera</taxon>
        <taxon>Endopterygota</taxon>
        <taxon>Diptera</taxon>
        <taxon>Nematocera</taxon>
        <taxon>Culicoidea</taxon>
        <taxon>Culicidae</taxon>
        <taxon>Culicinae</taxon>
        <taxon>Culicini</taxon>
        <taxon>Culex</taxon>
        <taxon>Culex</taxon>
    </lineage>
</organism>
<name>A0A1Q3F4U1_CULTA</name>
<evidence type="ECO:0000256" key="1">
    <source>
        <dbReference type="ARBA" id="ARBA00004123"/>
    </source>
</evidence>
<dbReference type="CDD" id="cd23159">
    <property type="entry name" value="Prefoldin_URI1"/>
    <property type="match status" value="1"/>
</dbReference>
<accession>A0A1Q3F4U1</accession>
<evidence type="ECO:0000256" key="2">
    <source>
        <dbReference type="ARBA" id="ARBA00023242"/>
    </source>
</evidence>
<dbReference type="GO" id="GO:0000122">
    <property type="term" value="P:negative regulation of transcription by RNA polymerase II"/>
    <property type="evidence" value="ECO:0007669"/>
    <property type="project" value="TreeGrafter"/>
</dbReference>
<evidence type="ECO:0000256" key="3">
    <source>
        <dbReference type="ARBA" id="ARBA00038295"/>
    </source>
</evidence>
<feature type="region of interest" description="Disordered" evidence="4">
    <location>
        <begin position="213"/>
        <end position="271"/>
    </location>
</feature>
<feature type="compositionally biased region" description="Basic and acidic residues" evidence="4">
    <location>
        <begin position="213"/>
        <end position="231"/>
    </location>
</feature>